<dbReference type="InterPro" id="IPR057666">
    <property type="entry name" value="DrpA_SLOG"/>
</dbReference>
<dbReference type="Gene3D" id="3.40.50.450">
    <property type="match status" value="1"/>
</dbReference>
<comment type="similarity">
    <text evidence="1">Belongs to the DprA/Smf family.</text>
</comment>
<protein>
    <submittedName>
        <fullName evidence="3">DNA processing protein</fullName>
    </submittedName>
</protein>
<dbReference type="SUPFAM" id="SSF102405">
    <property type="entry name" value="MCP/YpsA-like"/>
    <property type="match status" value="1"/>
</dbReference>
<dbReference type="Pfam" id="PF02481">
    <property type="entry name" value="DNA_processg_A"/>
    <property type="match status" value="1"/>
</dbReference>
<organism evidence="3 4">
    <name type="scientific">Ornithinibacillus halophilus</name>
    <dbReference type="NCBI Taxonomy" id="930117"/>
    <lineage>
        <taxon>Bacteria</taxon>
        <taxon>Bacillati</taxon>
        <taxon>Bacillota</taxon>
        <taxon>Bacilli</taxon>
        <taxon>Bacillales</taxon>
        <taxon>Bacillaceae</taxon>
        <taxon>Ornithinibacillus</taxon>
    </lineage>
</organism>
<reference evidence="3 4" key="1">
    <citation type="submission" date="2016-11" db="EMBL/GenBank/DDBJ databases">
        <authorList>
            <person name="Jaros S."/>
            <person name="Januszkiewicz K."/>
            <person name="Wedrychowicz H."/>
        </authorList>
    </citation>
    <scope>NUCLEOTIDE SEQUENCE [LARGE SCALE GENOMIC DNA]</scope>
    <source>
        <strain evidence="3 4">IBRC-M 10683</strain>
    </source>
</reference>
<name>A0A1M5C942_9BACI</name>
<dbReference type="GO" id="GO:0009294">
    <property type="term" value="P:DNA-mediated transformation"/>
    <property type="evidence" value="ECO:0007669"/>
    <property type="project" value="InterPro"/>
</dbReference>
<dbReference type="PANTHER" id="PTHR43022:SF1">
    <property type="entry name" value="PROTEIN SMF"/>
    <property type="match status" value="1"/>
</dbReference>
<evidence type="ECO:0000313" key="3">
    <source>
        <dbReference type="EMBL" id="SHF51269.1"/>
    </source>
</evidence>
<dbReference type="InterPro" id="IPR003488">
    <property type="entry name" value="DprA"/>
</dbReference>
<feature type="domain" description="Smf/DprA SLOG" evidence="2">
    <location>
        <begin position="79"/>
        <end position="288"/>
    </location>
</feature>
<dbReference type="EMBL" id="FQVW01000001">
    <property type="protein sequence ID" value="SHF51269.1"/>
    <property type="molecule type" value="Genomic_DNA"/>
</dbReference>
<sequence>MSELRNRLIHISRCYGMNRRMIRLLLRYDPTLKDIFHFSSPTLSKFFSISIEKANLLHKSLHDEQLYRNTLQEQKNVDIITIVDDGYPPMLKTIKDAPLILYMVGDRSLMHQKPVLSIIGTRKPSDEGMLKVKHYIKPLVDRNWVIASGMARGIDSFAHKLTLAYNGKTIAVLGSGFNKIYPKENISLFKQIIKNGLVISEYPPDTPPKPFHFPERNRIISGLSFGTLVIEATEKSGTLITVDQALDQGREVYAVPGSPLTPQTKGCHQMIQDGAKLVLNGEDIIEDWENVYKKW</sequence>
<evidence type="ECO:0000313" key="4">
    <source>
        <dbReference type="Proteomes" id="UP000183988"/>
    </source>
</evidence>
<dbReference type="NCBIfam" id="TIGR00732">
    <property type="entry name" value="dprA"/>
    <property type="match status" value="1"/>
</dbReference>
<gene>
    <name evidence="3" type="ORF">SAMN05216225_1001129</name>
</gene>
<dbReference type="OrthoDB" id="9785707at2"/>
<dbReference type="AlphaFoldDB" id="A0A1M5C942"/>
<dbReference type="PANTHER" id="PTHR43022">
    <property type="entry name" value="PROTEIN SMF"/>
    <property type="match status" value="1"/>
</dbReference>
<dbReference type="Proteomes" id="UP000183988">
    <property type="component" value="Unassembled WGS sequence"/>
</dbReference>
<accession>A0A1M5C942</accession>
<keyword evidence="4" id="KW-1185">Reference proteome</keyword>
<dbReference type="STRING" id="930117.SAMN05216225_1001129"/>
<evidence type="ECO:0000256" key="1">
    <source>
        <dbReference type="ARBA" id="ARBA00006525"/>
    </source>
</evidence>
<evidence type="ECO:0000259" key="2">
    <source>
        <dbReference type="Pfam" id="PF02481"/>
    </source>
</evidence>
<proteinExistence type="inferred from homology"/>